<evidence type="ECO:0000256" key="1">
    <source>
        <dbReference type="ARBA" id="ARBA00004651"/>
    </source>
</evidence>
<comment type="caution">
    <text evidence="10">The sequence shown here is derived from an EMBL/GenBank/DDBJ whole genome shotgun (WGS) entry which is preliminary data.</text>
</comment>
<dbReference type="SUPFAM" id="SSF52540">
    <property type="entry name" value="P-loop containing nucleoside triphosphate hydrolases"/>
    <property type="match status" value="1"/>
</dbReference>
<sequence>MGGGGGGGPRGGFRGVDETAQRKLNAQAPRIPGLGRRVTALFRPYRARIAVTGLLVIVGAALGVVPPLLVQRIFDDALFPPGGAPDLALLLRLVALMIGLFLASAGVGVVQTWLTATVGNRVTGDLRVRLFDHLQAMELAFFTRTKTGVIQSRLQNDVGGVAGVLTNTVTSILGNAVTVVASLVAMIIIDWRLTIIAVVLMPALVLVQRRIGQLRARIAAETQESLSELTAITQETLSVSGVLLSKSFNRQRTESSRYRAENANQVVLQVRRAMSGQGFFAVVQVLMASVPAVIYLVAGYLIVGGSPDITAGTIVAFTTVQARLLMPLTSLMRVALDLQTSAALFARIFEYLDLVPAISDAPDAIDVADAPGPLGRVELRDVVFRYPDAAPDARPTLDGVSFVAEPGQHVAFVGPSGAGKTTVLYLAPRLYEASGGSVLFAGEDVRGLRHASLIDRVGIVSQETYLFHATVRENLRYAKPDATDDELVAACVAANIHHVVMSFRDGYDTIVGERGYRLSGGEKQRIAIARVLLKDPPVLLLDEATSALDTVSERVVQEALDAASHGRTTLSVAHRLSTVIGADVIHVVEAGRIVESGTHTELLLADGLYAKLAEEQVAASRVLQTEAALDAGDGSEQQRGGHGTR</sequence>
<evidence type="ECO:0000256" key="2">
    <source>
        <dbReference type="ARBA" id="ARBA00022692"/>
    </source>
</evidence>
<reference evidence="10 11" key="1">
    <citation type="submission" date="2020-08" db="EMBL/GenBank/DDBJ databases">
        <title>A Genomic Blueprint of the Chicken Gut Microbiome.</title>
        <authorList>
            <person name="Gilroy R."/>
            <person name="Ravi A."/>
            <person name="Getino M."/>
            <person name="Pursley I."/>
            <person name="Horton D.L."/>
            <person name="Alikhan N.-F."/>
            <person name="Baker D."/>
            <person name="Gharbi K."/>
            <person name="Hall N."/>
            <person name="Watson M."/>
            <person name="Adriaenssens E.M."/>
            <person name="Foster-Nyarko E."/>
            <person name="Jarju S."/>
            <person name="Secka A."/>
            <person name="Antonio M."/>
            <person name="Oren A."/>
            <person name="Chaudhuri R."/>
            <person name="La Ragione R.M."/>
            <person name="Hildebrand F."/>
            <person name="Pallen M.J."/>
        </authorList>
    </citation>
    <scope>NUCLEOTIDE SEQUENCE [LARGE SCALE GENOMIC DNA]</scope>
    <source>
        <strain evidence="10 11">Sa4CUA7</strain>
    </source>
</reference>
<dbReference type="InterPro" id="IPR039421">
    <property type="entry name" value="Type_1_exporter"/>
</dbReference>
<keyword evidence="2 7" id="KW-0812">Transmembrane</keyword>
<dbReference type="PANTHER" id="PTHR43394">
    <property type="entry name" value="ATP-DEPENDENT PERMEASE MDL1, MITOCHONDRIAL"/>
    <property type="match status" value="1"/>
</dbReference>
<dbReference type="Gene3D" id="1.20.1560.10">
    <property type="entry name" value="ABC transporter type 1, transmembrane domain"/>
    <property type="match status" value="1"/>
</dbReference>
<evidence type="ECO:0000313" key="10">
    <source>
        <dbReference type="EMBL" id="MBD7956806.1"/>
    </source>
</evidence>
<feature type="transmembrane region" description="Helical" evidence="7">
    <location>
        <begin position="158"/>
        <end position="177"/>
    </location>
</feature>
<dbReference type="InterPro" id="IPR036640">
    <property type="entry name" value="ABC1_TM_sf"/>
</dbReference>
<feature type="transmembrane region" description="Helical" evidence="7">
    <location>
        <begin position="183"/>
        <end position="207"/>
    </location>
</feature>
<dbReference type="PROSITE" id="PS00211">
    <property type="entry name" value="ABC_TRANSPORTER_1"/>
    <property type="match status" value="1"/>
</dbReference>
<evidence type="ECO:0000259" key="8">
    <source>
        <dbReference type="PROSITE" id="PS50893"/>
    </source>
</evidence>
<keyword evidence="5 7" id="KW-1133">Transmembrane helix</keyword>
<evidence type="ECO:0000256" key="6">
    <source>
        <dbReference type="ARBA" id="ARBA00023136"/>
    </source>
</evidence>
<dbReference type="Proteomes" id="UP000648352">
    <property type="component" value="Unassembled WGS sequence"/>
</dbReference>
<dbReference type="SMART" id="SM00382">
    <property type="entry name" value="AAA"/>
    <property type="match status" value="1"/>
</dbReference>
<feature type="domain" description="ABC transmembrane type-1" evidence="9">
    <location>
        <begin position="50"/>
        <end position="340"/>
    </location>
</feature>
<protein>
    <submittedName>
        <fullName evidence="10">ABC transporter ATP-binding protein</fullName>
    </submittedName>
</protein>
<feature type="transmembrane region" description="Helical" evidence="7">
    <location>
        <begin position="279"/>
        <end position="303"/>
    </location>
</feature>
<proteinExistence type="predicted"/>
<keyword evidence="4 10" id="KW-0067">ATP-binding</keyword>
<dbReference type="RefSeq" id="WP_191717980.1">
    <property type="nucleotide sequence ID" value="NZ_JACSQP010000002.1"/>
</dbReference>
<accession>A0ABR8S009</accession>
<evidence type="ECO:0000256" key="5">
    <source>
        <dbReference type="ARBA" id="ARBA00022989"/>
    </source>
</evidence>
<evidence type="ECO:0000256" key="3">
    <source>
        <dbReference type="ARBA" id="ARBA00022741"/>
    </source>
</evidence>
<gene>
    <name evidence="10" type="ORF">H9651_04090</name>
</gene>
<comment type="subcellular location">
    <subcellularLocation>
        <location evidence="1">Cell membrane</location>
        <topology evidence="1">Multi-pass membrane protein</topology>
    </subcellularLocation>
</comment>
<dbReference type="PROSITE" id="PS50929">
    <property type="entry name" value="ABC_TM1F"/>
    <property type="match status" value="1"/>
</dbReference>
<dbReference type="InterPro" id="IPR003439">
    <property type="entry name" value="ABC_transporter-like_ATP-bd"/>
</dbReference>
<dbReference type="EMBL" id="JACSQP010000002">
    <property type="protein sequence ID" value="MBD7956806.1"/>
    <property type="molecule type" value="Genomic_DNA"/>
</dbReference>
<feature type="transmembrane region" description="Helical" evidence="7">
    <location>
        <begin position="89"/>
        <end position="114"/>
    </location>
</feature>
<keyword evidence="11" id="KW-1185">Reference proteome</keyword>
<dbReference type="PROSITE" id="PS50893">
    <property type="entry name" value="ABC_TRANSPORTER_2"/>
    <property type="match status" value="1"/>
</dbReference>
<name>A0ABR8S009_9MICO</name>
<feature type="domain" description="ABC transporter" evidence="8">
    <location>
        <begin position="377"/>
        <end position="615"/>
    </location>
</feature>
<dbReference type="GO" id="GO:0005524">
    <property type="term" value="F:ATP binding"/>
    <property type="evidence" value="ECO:0007669"/>
    <property type="project" value="UniProtKB-KW"/>
</dbReference>
<dbReference type="CDD" id="cd18550">
    <property type="entry name" value="ABC_6TM_exporter_like"/>
    <property type="match status" value="1"/>
</dbReference>
<evidence type="ECO:0000259" key="9">
    <source>
        <dbReference type="PROSITE" id="PS50929"/>
    </source>
</evidence>
<dbReference type="Gene3D" id="3.40.50.300">
    <property type="entry name" value="P-loop containing nucleotide triphosphate hydrolases"/>
    <property type="match status" value="1"/>
</dbReference>
<dbReference type="SUPFAM" id="SSF90123">
    <property type="entry name" value="ABC transporter transmembrane region"/>
    <property type="match status" value="1"/>
</dbReference>
<dbReference type="InterPro" id="IPR011527">
    <property type="entry name" value="ABC1_TM_dom"/>
</dbReference>
<dbReference type="InterPro" id="IPR027417">
    <property type="entry name" value="P-loop_NTPase"/>
</dbReference>
<dbReference type="Pfam" id="PF00005">
    <property type="entry name" value="ABC_tran"/>
    <property type="match status" value="1"/>
</dbReference>
<dbReference type="Pfam" id="PF00664">
    <property type="entry name" value="ABC_membrane"/>
    <property type="match status" value="1"/>
</dbReference>
<organism evidence="10 11">
    <name type="scientific">Microbacterium pullorum</name>
    <dbReference type="NCBI Taxonomy" id="2762236"/>
    <lineage>
        <taxon>Bacteria</taxon>
        <taxon>Bacillati</taxon>
        <taxon>Actinomycetota</taxon>
        <taxon>Actinomycetes</taxon>
        <taxon>Micrococcales</taxon>
        <taxon>Microbacteriaceae</taxon>
        <taxon>Microbacterium</taxon>
    </lineage>
</organism>
<dbReference type="InterPro" id="IPR003593">
    <property type="entry name" value="AAA+_ATPase"/>
</dbReference>
<dbReference type="InterPro" id="IPR017871">
    <property type="entry name" value="ABC_transporter-like_CS"/>
</dbReference>
<keyword evidence="3" id="KW-0547">Nucleotide-binding</keyword>
<evidence type="ECO:0000313" key="11">
    <source>
        <dbReference type="Proteomes" id="UP000648352"/>
    </source>
</evidence>
<dbReference type="PANTHER" id="PTHR43394:SF1">
    <property type="entry name" value="ATP-BINDING CASSETTE SUB-FAMILY B MEMBER 10, MITOCHONDRIAL"/>
    <property type="match status" value="1"/>
</dbReference>
<evidence type="ECO:0000256" key="4">
    <source>
        <dbReference type="ARBA" id="ARBA00022840"/>
    </source>
</evidence>
<feature type="transmembrane region" description="Helical" evidence="7">
    <location>
        <begin position="49"/>
        <end position="69"/>
    </location>
</feature>
<evidence type="ECO:0000256" key="7">
    <source>
        <dbReference type="SAM" id="Phobius"/>
    </source>
</evidence>
<keyword evidence="6 7" id="KW-0472">Membrane</keyword>